<dbReference type="AlphaFoldDB" id="A0A848KV20"/>
<protein>
    <submittedName>
        <fullName evidence="7">Aromatic acid/H+ symport family MFS transporter</fullName>
    </submittedName>
</protein>
<proteinExistence type="predicted"/>
<dbReference type="RefSeq" id="WP_170193198.1">
    <property type="nucleotide sequence ID" value="NZ_JABBNB010000004.1"/>
</dbReference>
<evidence type="ECO:0000313" key="7">
    <source>
        <dbReference type="EMBL" id="NMO00705.1"/>
    </source>
</evidence>
<sequence length="453" mass="45689">MTTSTSGAAARSLATSGLGVAVLCMFLNLVDGFDLLVISFVLPTLPDGFATTFQQGLLVSIALVGMAVGAIGLARFADRYGRRLIALVGIGVNLGGLVLSSLAPNVEVMMLARFITGAGIGMISVVIVVAAQESAAPKQRNLATGLVMVGYPLGSVLAAVSTDAIRSAFGENWQAMYLTGAVLALIAFVAAHLGLPESVKKSAKRPVKNSATASASLPKAPSLLGRELVVVTVLLCVGYMTVSGVFNFAAGLTPAFMKAEFLKGLDPVAKAAATSEAGDIAQRVGLALSLGCLVGAVSLAIVGLVVSATRLAWIYSVIGVVSMIGFAGAFPGAGERPGAQMYVFAFALGVGVFGGISSFSALVPAAYPVSARAKGYGAMLGFGRAGAIAAPLITAWAVAKVDAQTLYNLTNIGLVISLCCAVALVAVMRSRATATRPVQPSDAVASMATPAAG</sequence>
<evidence type="ECO:0000256" key="4">
    <source>
        <dbReference type="ARBA" id="ARBA00023136"/>
    </source>
</evidence>
<feature type="transmembrane region" description="Helical" evidence="5">
    <location>
        <begin position="84"/>
        <end position="104"/>
    </location>
</feature>
<evidence type="ECO:0000256" key="3">
    <source>
        <dbReference type="ARBA" id="ARBA00022989"/>
    </source>
</evidence>
<feature type="transmembrane region" description="Helical" evidence="5">
    <location>
        <begin position="342"/>
        <end position="367"/>
    </location>
</feature>
<dbReference type="InterPro" id="IPR036259">
    <property type="entry name" value="MFS_trans_sf"/>
</dbReference>
<dbReference type="InterPro" id="IPR005829">
    <property type="entry name" value="Sugar_transporter_CS"/>
</dbReference>
<gene>
    <name evidence="7" type="ORF">HH308_05685</name>
</gene>
<feature type="transmembrane region" description="Helical" evidence="5">
    <location>
        <begin position="174"/>
        <end position="195"/>
    </location>
</feature>
<dbReference type="PROSITE" id="PS00216">
    <property type="entry name" value="SUGAR_TRANSPORT_1"/>
    <property type="match status" value="1"/>
</dbReference>
<reference evidence="7 8" key="1">
    <citation type="submission" date="2020-04" db="EMBL/GenBank/DDBJ databases">
        <title>Gordonia sp. nov. TBRC 11910.</title>
        <authorList>
            <person name="Suriyachadkun C."/>
        </authorList>
    </citation>
    <scope>NUCLEOTIDE SEQUENCE [LARGE SCALE GENOMIC DNA]</scope>
    <source>
        <strain evidence="7 8">TBRC 11910</strain>
    </source>
</reference>
<accession>A0A848KV20</accession>
<evidence type="ECO:0000256" key="2">
    <source>
        <dbReference type="ARBA" id="ARBA00022692"/>
    </source>
</evidence>
<feature type="transmembrane region" description="Helical" evidence="5">
    <location>
        <begin position="56"/>
        <end position="77"/>
    </location>
</feature>
<keyword evidence="2 5" id="KW-0812">Transmembrane</keyword>
<feature type="transmembrane region" description="Helical" evidence="5">
    <location>
        <begin position="110"/>
        <end position="130"/>
    </location>
</feature>
<keyword evidence="8" id="KW-1185">Reference proteome</keyword>
<keyword evidence="4 5" id="KW-0472">Membrane</keyword>
<comment type="subcellular location">
    <subcellularLocation>
        <location evidence="1">Cell membrane</location>
        <topology evidence="1">Multi-pass membrane protein</topology>
    </subcellularLocation>
</comment>
<dbReference type="GO" id="GO:0005886">
    <property type="term" value="C:plasma membrane"/>
    <property type="evidence" value="ECO:0007669"/>
    <property type="project" value="UniProtKB-SubCell"/>
</dbReference>
<evidence type="ECO:0000256" key="1">
    <source>
        <dbReference type="ARBA" id="ARBA00004651"/>
    </source>
</evidence>
<feature type="transmembrane region" description="Helical" evidence="5">
    <location>
        <begin position="379"/>
        <end position="399"/>
    </location>
</feature>
<dbReference type="Pfam" id="PF07690">
    <property type="entry name" value="MFS_1"/>
    <property type="match status" value="1"/>
</dbReference>
<feature type="transmembrane region" description="Helical" evidence="5">
    <location>
        <begin position="228"/>
        <end position="250"/>
    </location>
</feature>
<evidence type="ECO:0000259" key="6">
    <source>
        <dbReference type="PROSITE" id="PS50850"/>
    </source>
</evidence>
<dbReference type="InterPro" id="IPR011701">
    <property type="entry name" value="MFS"/>
</dbReference>
<dbReference type="EMBL" id="JABBNB010000004">
    <property type="protein sequence ID" value="NMO00705.1"/>
    <property type="molecule type" value="Genomic_DNA"/>
</dbReference>
<keyword evidence="3 5" id="KW-1133">Transmembrane helix</keyword>
<feature type="transmembrane region" description="Helical" evidence="5">
    <location>
        <begin position="312"/>
        <end position="330"/>
    </location>
</feature>
<feature type="domain" description="Major facilitator superfamily (MFS) profile" evidence="6">
    <location>
        <begin position="20"/>
        <end position="435"/>
    </location>
</feature>
<feature type="transmembrane region" description="Helical" evidence="5">
    <location>
        <begin position="142"/>
        <end position="162"/>
    </location>
</feature>
<dbReference type="PANTHER" id="PTHR23508:SF10">
    <property type="entry name" value="CARBOXYLIC ACID TRANSPORTER PROTEIN HOMOLOG"/>
    <property type="match status" value="1"/>
</dbReference>
<dbReference type="SUPFAM" id="SSF103473">
    <property type="entry name" value="MFS general substrate transporter"/>
    <property type="match status" value="1"/>
</dbReference>
<evidence type="ECO:0000313" key="8">
    <source>
        <dbReference type="Proteomes" id="UP000550729"/>
    </source>
</evidence>
<dbReference type="PROSITE" id="PS50850">
    <property type="entry name" value="MFS"/>
    <property type="match status" value="1"/>
</dbReference>
<dbReference type="GO" id="GO:0046943">
    <property type="term" value="F:carboxylic acid transmembrane transporter activity"/>
    <property type="evidence" value="ECO:0007669"/>
    <property type="project" value="TreeGrafter"/>
</dbReference>
<dbReference type="PANTHER" id="PTHR23508">
    <property type="entry name" value="CARBOXYLIC ACID TRANSPORTER PROTEIN HOMOLOG"/>
    <property type="match status" value="1"/>
</dbReference>
<dbReference type="Proteomes" id="UP000550729">
    <property type="component" value="Unassembled WGS sequence"/>
</dbReference>
<evidence type="ECO:0000256" key="5">
    <source>
        <dbReference type="SAM" id="Phobius"/>
    </source>
</evidence>
<name>A0A848KV20_9ACTN</name>
<dbReference type="Gene3D" id="1.20.1250.20">
    <property type="entry name" value="MFS general substrate transporter like domains"/>
    <property type="match status" value="2"/>
</dbReference>
<organism evidence="7 8">
    <name type="scientific">Gordonia asplenii</name>
    <dbReference type="NCBI Taxonomy" id="2725283"/>
    <lineage>
        <taxon>Bacteria</taxon>
        <taxon>Bacillati</taxon>
        <taxon>Actinomycetota</taxon>
        <taxon>Actinomycetes</taxon>
        <taxon>Mycobacteriales</taxon>
        <taxon>Gordoniaceae</taxon>
        <taxon>Gordonia</taxon>
    </lineage>
</organism>
<feature type="transmembrane region" description="Helical" evidence="5">
    <location>
        <begin position="284"/>
        <end position="305"/>
    </location>
</feature>
<comment type="caution">
    <text evidence="7">The sequence shown here is derived from an EMBL/GenBank/DDBJ whole genome shotgun (WGS) entry which is preliminary data.</text>
</comment>
<dbReference type="InterPro" id="IPR020846">
    <property type="entry name" value="MFS_dom"/>
</dbReference>
<feature type="transmembrane region" description="Helical" evidence="5">
    <location>
        <begin position="405"/>
        <end position="427"/>
    </location>
</feature>